<proteinExistence type="predicted"/>
<evidence type="ECO:0000313" key="2">
    <source>
        <dbReference type="Proteomes" id="UP001189429"/>
    </source>
</evidence>
<protein>
    <submittedName>
        <fullName evidence="1">Uncharacterized protein</fullName>
    </submittedName>
</protein>
<keyword evidence="2" id="KW-1185">Reference proteome</keyword>
<organism evidence="1 2">
    <name type="scientific">Prorocentrum cordatum</name>
    <dbReference type="NCBI Taxonomy" id="2364126"/>
    <lineage>
        <taxon>Eukaryota</taxon>
        <taxon>Sar</taxon>
        <taxon>Alveolata</taxon>
        <taxon>Dinophyceae</taxon>
        <taxon>Prorocentrales</taxon>
        <taxon>Prorocentraceae</taxon>
        <taxon>Prorocentrum</taxon>
    </lineage>
</organism>
<evidence type="ECO:0000313" key="1">
    <source>
        <dbReference type="EMBL" id="CAK0855303.1"/>
    </source>
</evidence>
<name>A0ABN9U9K2_9DINO</name>
<reference evidence="1" key="1">
    <citation type="submission" date="2023-10" db="EMBL/GenBank/DDBJ databases">
        <authorList>
            <person name="Chen Y."/>
            <person name="Shah S."/>
            <person name="Dougan E. K."/>
            <person name="Thang M."/>
            <person name="Chan C."/>
        </authorList>
    </citation>
    <scope>NUCLEOTIDE SEQUENCE [LARGE SCALE GENOMIC DNA]</scope>
</reference>
<comment type="caution">
    <text evidence="1">The sequence shown here is derived from an EMBL/GenBank/DDBJ whole genome shotgun (WGS) entry which is preliminary data.</text>
</comment>
<dbReference type="Proteomes" id="UP001189429">
    <property type="component" value="Unassembled WGS sequence"/>
</dbReference>
<gene>
    <name evidence="1" type="ORF">PCOR1329_LOCUS46083</name>
</gene>
<sequence>MRAGDRSTRRARGLSVSSVKSLEGTGWWRRSSWEGTVAGQRLKVRTKTFKFLEEPTEEELIVELSLLHRWIPLMVELGDSFDIDLNSLDDEAAFGEVENMLCVLNH</sequence>
<accession>A0ABN9U9K2</accession>
<dbReference type="EMBL" id="CAUYUJ010015538">
    <property type="protein sequence ID" value="CAK0855303.1"/>
    <property type="molecule type" value="Genomic_DNA"/>
</dbReference>